<dbReference type="STRING" id="229533.A0A098DCM3"/>
<feature type="transmembrane region" description="Helical" evidence="1">
    <location>
        <begin position="83"/>
        <end position="106"/>
    </location>
</feature>
<reference evidence="2 4" key="3">
    <citation type="journal article" date="2015" name="BMC Genomics">
        <title>The completed genome sequence of the pathogenic ascomycete fungus Fusarium graminearum.</title>
        <authorList>
            <person name="King R."/>
            <person name="Urban M."/>
            <person name="Hammond-Kosack M.C."/>
            <person name="Hassani-Pak K."/>
            <person name="Hammond-Kosack K.E."/>
        </authorList>
    </citation>
    <scope>NUCLEOTIDE SEQUENCE [LARGE SCALE GENOMIC DNA]</scope>
    <source>
        <strain evidence="4">ATCC MYA-4620 / CBS 123657 / FGSC 9075 / NRRL 31084 / PH-1</strain>
        <strain evidence="2">PH-1</strain>
    </source>
</reference>
<reference evidence="3 4" key="1">
    <citation type="journal article" date="2007" name="Science">
        <title>The Fusarium graminearum genome reveals a link between localized polymorphism and pathogen specialization.</title>
        <authorList>
            <person name="Cuomo C.A."/>
            <person name="Gueldener U."/>
            <person name="Xu J.-R."/>
            <person name="Trail F."/>
            <person name="Turgeon B.G."/>
            <person name="Di Pietro A."/>
            <person name="Walton J.D."/>
            <person name="Ma L.-J."/>
            <person name="Baker S.E."/>
            <person name="Rep M."/>
            <person name="Adam G."/>
            <person name="Antoniw J."/>
            <person name="Baldwin T."/>
            <person name="Calvo S.E."/>
            <person name="Chang Y.-L."/>
            <person name="DeCaprio D."/>
            <person name="Gale L.R."/>
            <person name="Gnerre S."/>
            <person name="Goswami R.S."/>
            <person name="Hammond-Kosack K."/>
            <person name="Harris L.J."/>
            <person name="Hilburn K."/>
            <person name="Kennell J.C."/>
            <person name="Kroken S."/>
            <person name="Magnuson J.K."/>
            <person name="Mannhaupt G."/>
            <person name="Mauceli E.W."/>
            <person name="Mewes H.-W."/>
            <person name="Mitterbauer R."/>
            <person name="Muehlbauer G."/>
            <person name="Muensterkoetter M."/>
            <person name="Nelson D."/>
            <person name="O'Donnell K."/>
            <person name="Ouellet T."/>
            <person name="Qi W."/>
            <person name="Quesneville H."/>
            <person name="Roncero M.I.G."/>
            <person name="Seong K.-Y."/>
            <person name="Tetko I.V."/>
            <person name="Urban M."/>
            <person name="Waalwijk C."/>
            <person name="Ward T.J."/>
            <person name="Yao J."/>
            <person name="Birren B.W."/>
            <person name="Kistler H.C."/>
        </authorList>
    </citation>
    <scope>NUCLEOTIDE SEQUENCE [LARGE SCALE GENOMIC DNA]</scope>
    <source>
        <strain evidence="4">ATCC MYA-4620 / CBS 123657 / FGSC 9075 / NRRL 31084 / PH-1</strain>
        <strain evidence="3">PH-1 / ATCC MYA-4620 / FGSC 9075 / NRRL 31084</strain>
    </source>
</reference>
<evidence type="ECO:0000313" key="2">
    <source>
        <dbReference type="EMBL" id="CEF76195.1"/>
    </source>
</evidence>
<dbReference type="Proteomes" id="UP000070720">
    <property type="component" value="Chromosome 2"/>
</dbReference>
<dbReference type="EMBL" id="HG970333">
    <property type="protein sequence ID" value="CEF76195.1"/>
    <property type="molecule type" value="Genomic_DNA"/>
</dbReference>
<dbReference type="InParanoid" id="A0A098DCM3"/>
<keyword evidence="1" id="KW-0472">Membrane</keyword>
<keyword evidence="1" id="KW-1133">Transmembrane helix</keyword>
<keyword evidence="1" id="KW-0812">Transmembrane</keyword>
<dbReference type="AlphaFoldDB" id="A0A098DCM3"/>
<protein>
    <submittedName>
        <fullName evidence="2">Chromosome 2, complete genome</fullName>
    </submittedName>
</protein>
<keyword evidence="4" id="KW-1185">Reference proteome</keyword>
<dbReference type="VEuPathDB" id="FungiDB:FGRAMPH1_01G08785"/>
<evidence type="ECO:0000256" key="1">
    <source>
        <dbReference type="SAM" id="Phobius"/>
    </source>
</evidence>
<organism evidence="2 4">
    <name type="scientific">Gibberella zeae (strain ATCC MYA-4620 / CBS 123657 / FGSC 9075 / NRRL 31084 / PH-1)</name>
    <name type="common">Wheat head blight fungus</name>
    <name type="synonym">Fusarium graminearum</name>
    <dbReference type="NCBI Taxonomy" id="229533"/>
    <lineage>
        <taxon>Eukaryota</taxon>
        <taxon>Fungi</taxon>
        <taxon>Dikarya</taxon>
        <taxon>Ascomycota</taxon>
        <taxon>Pezizomycotina</taxon>
        <taxon>Sordariomycetes</taxon>
        <taxon>Hypocreomycetidae</taxon>
        <taxon>Hypocreales</taxon>
        <taxon>Nectriaceae</taxon>
        <taxon>Fusarium</taxon>
    </lineage>
</organism>
<evidence type="ECO:0000313" key="4">
    <source>
        <dbReference type="Proteomes" id="UP000070720"/>
    </source>
</evidence>
<gene>
    <name evidence="2" type="ORF">FGRAMPH1_01T08785</name>
</gene>
<proteinExistence type="predicted"/>
<dbReference type="EnsemblFungi" id="CEF76195">
    <property type="protein sequence ID" value="CEF76195"/>
    <property type="gene ID" value="FGRRES_20107"/>
</dbReference>
<sequence length="108" mass="11953">MPLEEDDLKKLTKAAAPLFIFAATTCRFIDDSNLGQPKELLESVFNHMGNHQASKLALTYSPVLKRQTTGKSKRARGDIIKNFHLVVGTIVILASPLLQRALALLLRI</sequence>
<reference evidence="3 4" key="2">
    <citation type="journal article" date="2010" name="Nature">
        <title>Comparative genomics reveals mobile pathogenicity chromosomes in Fusarium.</title>
        <authorList>
            <person name="Ma L.J."/>
            <person name="van der Does H.C."/>
            <person name="Borkovich K.A."/>
            <person name="Coleman J.J."/>
            <person name="Daboussi M.J."/>
            <person name="Di Pietro A."/>
            <person name="Dufresne M."/>
            <person name="Freitag M."/>
            <person name="Grabherr M."/>
            <person name="Henrissat B."/>
            <person name="Houterman P.M."/>
            <person name="Kang S."/>
            <person name="Shim W.B."/>
            <person name="Woloshuk C."/>
            <person name="Xie X."/>
            <person name="Xu J.R."/>
            <person name="Antoniw J."/>
            <person name="Baker S.E."/>
            <person name="Bluhm B.H."/>
            <person name="Breakspear A."/>
            <person name="Brown D.W."/>
            <person name="Butchko R.A."/>
            <person name="Chapman S."/>
            <person name="Coulson R."/>
            <person name="Coutinho P.M."/>
            <person name="Danchin E.G."/>
            <person name="Diener A."/>
            <person name="Gale L.R."/>
            <person name="Gardiner D.M."/>
            <person name="Goff S."/>
            <person name="Hammond-Kosack K.E."/>
            <person name="Hilburn K."/>
            <person name="Hua-Van A."/>
            <person name="Jonkers W."/>
            <person name="Kazan K."/>
            <person name="Kodira C.D."/>
            <person name="Koehrsen M."/>
            <person name="Kumar L."/>
            <person name="Lee Y.H."/>
            <person name="Li L."/>
            <person name="Manners J.M."/>
            <person name="Miranda-Saavedra D."/>
            <person name="Mukherjee M."/>
            <person name="Park G."/>
            <person name="Park J."/>
            <person name="Park S.Y."/>
            <person name="Proctor R.H."/>
            <person name="Regev A."/>
            <person name="Ruiz-Roldan M.C."/>
            <person name="Sain D."/>
            <person name="Sakthikumar S."/>
            <person name="Sykes S."/>
            <person name="Schwartz D.C."/>
            <person name="Turgeon B.G."/>
            <person name="Wapinski I."/>
            <person name="Yoder O."/>
            <person name="Young S."/>
            <person name="Zeng Q."/>
            <person name="Zhou S."/>
            <person name="Galagan J."/>
            <person name="Cuomo C.A."/>
            <person name="Kistler H.C."/>
            <person name="Rep M."/>
        </authorList>
    </citation>
    <scope>GENOME REANNOTATION</scope>
    <source>
        <strain evidence="4">ATCC MYA-4620 / CBS 123657 / FGSC 9075 / NRRL 31084 / PH-1</strain>
        <strain evidence="3">PH-1 / ATCC MYA-4620 / FGSC 9075 / NRRL 31084</strain>
    </source>
</reference>
<accession>A0A0E0RY70</accession>
<accession>A0A098DCM3</accession>
<reference evidence="3" key="4">
    <citation type="submission" date="2017-01" db="UniProtKB">
        <authorList>
            <consortium name="EnsemblFungi"/>
        </authorList>
    </citation>
    <scope>IDENTIFICATION</scope>
    <source>
        <strain evidence="3">PH-1 / ATCC MYA-4620 / FGSC 9075 / NRRL 31084</strain>
    </source>
</reference>
<name>A0A098DCM3_GIBZE</name>
<evidence type="ECO:0000313" key="3">
    <source>
        <dbReference type="EnsemblFungi" id="CEF76195"/>
    </source>
</evidence>